<organism evidence="4 5">
    <name type="scientific">Gracilibacillus caseinilyticus</name>
    <dbReference type="NCBI Taxonomy" id="2932256"/>
    <lineage>
        <taxon>Bacteria</taxon>
        <taxon>Bacillati</taxon>
        <taxon>Bacillota</taxon>
        <taxon>Bacilli</taxon>
        <taxon>Bacillales</taxon>
        <taxon>Bacillaceae</taxon>
        <taxon>Gracilibacillus</taxon>
    </lineage>
</organism>
<name>A0ABY4EX54_9BACI</name>
<evidence type="ECO:0000256" key="1">
    <source>
        <dbReference type="ARBA" id="ARBA00022679"/>
    </source>
</evidence>
<dbReference type="InterPro" id="IPR000182">
    <property type="entry name" value="GNAT_dom"/>
</dbReference>
<keyword evidence="2" id="KW-0012">Acyltransferase</keyword>
<keyword evidence="1" id="KW-0808">Transferase</keyword>
<reference evidence="4 5" key="1">
    <citation type="submission" date="2022-04" db="EMBL/GenBank/DDBJ databases">
        <title>Gracilibacillus sp. isolated from saltern.</title>
        <authorList>
            <person name="Won M."/>
            <person name="Lee C.-M."/>
            <person name="Woen H.-Y."/>
            <person name="Kwon S.-W."/>
        </authorList>
    </citation>
    <scope>NUCLEOTIDE SEQUENCE [LARGE SCALE GENOMIC DNA]</scope>
    <source>
        <strain evidence="4 5">SSWR10-1</strain>
    </source>
</reference>
<dbReference type="PROSITE" id="PS51186">
    <property type="entry name" value="GNAT"/>
    <property type="match status" value="1"/>
</dbReference>
<dbReference type="PANTHER" id="PTHR43877">
    <property type="entry name" value="AMINOALKYLPHOSPHONATE N-ACETYLTRANSFERASE-RELATED-RELATED"/>
    <property type="match status" value="1"/>
</dbReference>
<dbReference type="Gene3D" id="3.40.630.30">
    <property type="match status" value="1"/>
</dbReference>
<dbReference type="Pfam" id="PF00583">
    <property type="entry name" value="Acetyltransf_1"/>
    <property type="match status" value="1"/>
</dbReference>
<gene>
    <name evidence="4" type="ORF">MUN88_02335</name>
</gene>
<proteinExistence type="predicted"/>
<accession>A0ABY4EX54</accession>
<feature type="domain" description="N-acetyltransferase" evidence="3">
    <location>
        <begin position="3"/>
        <end position="159"/>
    </location>
</feature>
<evidence type="ECO:0000259" key="3">
    <source>
        <dbReference type="PROSITE" id="PS51186"/>
    </source>
</evidence>
<dbReference type="Proteomes" id="UP000831782">
    <property type="component" value="Chromosome"/>
</dbReference>
<protein>
    <submittedName>
        <fullName evidence="4">GNAT family N-acetyltransferase</fullName>
    </submittedName>
</protein>
<sequence>MCIKIRKAVPDDITAIQKVASFSWHETYSGLIPEAIQDKFLANAYSDEFMRKRVEQTILMVAEINEEIVGFANAFTKGNIAELSAIYLYKEMQGKGIGTKLLTALLHELKTFSEIYVEVEKGNLVGELFYAAKGFTVVKEYEDVIYGHPLQTKRLVLPL</sequence>
<dbReference type="EMBL" id="CP095072">
    <property type="protein sequence ID" value="UOQ48997.1"/>
    <property type="molecule type" value="Genomic_DNA"/>
</dbReference>
<dbReference type="RefSeq" id="WP_244720376.1">
    <property type="nucleotide sequence ID" value="NZ_CP095072.1"/>
</dbReference>
<dbReference type="CDD" id="cd04301">
    <property type="entry name" value="NAT_SF"/>
    <property type="match status" value="1"/>
</dbReference>
<evidence type="ECO:0000313" key="5">
    <source>
        <dbReference type="Proteomes" id="UP000831782"/>
    </source>
</evidence>
<dbReference type="SUPFAM" id="SSF55729">
    <property type="entry name" value="Acyl-CoA N-acyltransferases (Nat)"/>
    <property type="match status" value="1"/>
</dbReference>
<keyword evidence="5" id="KW-1185">Reference proteome</keyword>
<dbReference type="InterPro" id="IPR050832">
    <property type="entry name" value="Bact_Acetyltransf"/>
</dbReference>
<evidence type="ECO:0000313" key="4">
    <source>
        <dbReference type="EMBL" id="UOQ48997.1"/>
    </source>
</evidence>
<evidence type="ECO:0000256" key="2">
    <source>
        <dbReference type="ARBA" id="ARBA00023315"/>
    </source>
</evidence>
<dbReference type="InterPro" id="IPR016181">
    <property type="entry name" value="Acyl_CoA_acyltransferase"/>
</dbReference>